<keyword evidence="1" id="KW-0732">Signal</keyword>
<gene>
    <name evidence="3" type="ORF">UFOPK1908_00174</name>
</gene>
<feature type="domain" description="Leucine-binding protein" evidence="2">
    <location>
        <begin position="13"/>
        <end position="224"/>
    </location>
</feature>
<accession>A0A6J6HWK1</accession>
<name>A0A6J6HWK1_9ZZZZ</name>
<dbReference type="InterPro" id="IPR028082">
    <property type="entry name" value="Peripla_BP_I"/>
</dbReference>
<dbReference type="SUPFAM" id="SSF53822">
    <property type="entry name" value="Periplasmic binding protein-like I"/>
    <property type="match status" value="1"/>
</dbReference>
<dbReference type="InterPro" id="IPR028081">
    <property type="entry name" value="Leu-bd"/>
</dbReference>
<evidence type="ECO:0000256" key="1">
    <source>
        <dbReference type="ARBA" id="ARBA00022729"/>
    </source>
</evidence>
<protein>
    <submittedName>
        <fullName evidence="3">Unannotated protein</fullName>
    </submittedName>
</protein>
<dbReference type="Pfam" id="PF13458">
    <property type="entry name" value="Peripla_BP_6"/>
    <property type="match status" value="1"/>
</dbReference>
<dbReference type="PANTHER" id="PTHR47235">
    <property type="entry name" value="BLR6548 PROTEIN"/>
    <property type="match status" value="1"/>
</dbReference>
<sequence>MAYYIANTPTLASKKACFFYQEGDFGGNAALGFKAAGLNFAEQASYVSGSQVQPFAAQVVKLKTAGCELVAFFGVPSATANMLGTAAKVAFNPTWMVSSVGSEPTILNGLLGASSKALMNKMYTPSFLTPTSDIGNPYVKQMKAIAEGAGLQWNFFTYYGINTAYVAAQALKAAGPNLTRTGLVNVLQSKSLTFKSAASVPFLYAKNSHQGLTGYWMGQYDADGNLGRITDYVMLATSSQTGQAKKATFKQLAAPKLLLP</sequence>
<evidence type="ECO:0000313" key="3">
    <source>
        <dbReference type="EMBL" id="CAB4612858.1"/>
    </source>
</evidence>
<organism evidence="3">
    <name type="scientific">freshwater metagenome</name>
    <dbReference type="NCBI Taxonomy" id="449393"/>
    <lineage>
        <taxon>unclassified sequences</taxon>
        <taxon>metagenomes</taxon>
        <taxon>ecological metagenomes</taxon>
    </lineage>
</organism>
<dbReference type="PANTHER" id="PTHR47235:SF1">
    <property type="entry name" value="BLR6548 PROTEIN"/>
    <property type="match status" value="1"/>
</dbReference>
<evidence type="ECO:0000259" key="2">
    <source>
        <dbReference type="Pfam" id="PF13458"/>
    </source>
</evidence>
<dbReference type="EMBL" id="CAEZVB010000003">
    <property type="protein sequence ID" value="CAB4612858.1"/>
    <property type="molecule type" value="Genomic_DNA"/>
</dbReference>
<reference evidence="3" key="1">
    <citation type="submission" date="2020-05" db="EMBL/GenBank/DDBJ databases">
        <authorList>
            <person name="Chiriac C."/>
            <person name="Salcher M."/>
            <person name="Ghai R."/>
            <person name="Kavagutti S V."/>
        </authorList>
    </citation>
    <scope>NUCLEOTIDE SEQUENCE</scope>
</reference>
<dbReference type="Gene3D" id="3.40.50.2300">
    <property type="match status" value="2"/>
</dbReference>
<proteinExistence type="predicted"/>
<dbReference type="AlphaFoldDB" id="A0A6J6HWK1"/>